<proteinExistence type="predicted"/>
<evidence type="ECO:0000256" key="1">
    <source>
        <dbReference type="SAM" id="MobiDB-lite"/>
    </source>
</evidence>
<sequence length="184" mass="20153">MSPSVGADHLQITQNEKFYSRVLSKENSAKNPSFRVYYGVASGSVPFLWESQPGTPKHPMADSTLPPLTPPPSYYTSSNKKTNFIKSHKQNLFQAMLPRLRKPHTPPPQPPPPSASSSSASHRRYRSSSSTISSFSSNSRVDEEEHEEGLSPTSTLCFGERRGCFYMAGMKNALLSIVGNGSSA</sequence>
<dbReference type="PANTHER" id="PTHR33257:SF4">
    <property type="entry name" value="EXPRESSED PROTEIN"/>
    <property type="match status" value="1"/>
</dbReference>
<gene>
    <name evidence="2" type="ORF">MA16_Dca025259</name>
</gene>
<feature type="compositionally biased region" description="Low complexity" evidence="1">
    <location>
        <begin position="127"/>
        <end position="139"/>
    </location>
</feature>
<feature type="compositionally biased region" description="Pro residues" evidence="1">
    <location>
        <begin position="105"/>
        <end position="114"/>
    </location>
</feature>
<accession>A0A2I0W164</accession>
<dbReference type="Proteomes" id="UP000233837">
    <property type="component" value="Unassembled WGS sequence"/>
</dbReference>
<feature type="region of interest" description="Disordered" evidence="1">
    <location>
        <begin position="53"/>
        <end position="80"/>
    </location>
</feature>
<dbReference type="EMBL" id="KZ503038">
    <property type="protein sequence ID" value="PKU69399.1"/>
    <property type="molecule type" value="Genomic_DNA"/>
</dbReference>
<reference evidence="2 3" key="1">
    <citation type="journal article" date="2016" name="Sci. Rep.">
        <title>The Dendrobium catenatum Lindl. genome sequence provides insights into polysaccharide synthase, floral development and adaptive evolution.</title>
        <authorList>
            <person name="Zhang G.Q."/>
            <person name="Xu Q."/>
            <person name="Bian C."/>
            <person name="Tsai W.C."/>
            <person name="Yeh C.M."/>
            <person name="Liu K.W."/>
            <person name="Yoshida K."/>
            <person name="Zhang L.S."/>
            <person name="Chang S.B."/>
            <person name="Chen F."/>
            <person name="Shi Y."/>
            <person name="Su Y.Y."/>
            <person name="Zhang Y.Q."/>
            <person name="Chen L.J."/>
            <person name="Yin Y."/>
            <person name="Lin M."/>
            <person name="Huang H."/>
            <person name="Deng H."/>
            <person name="Wang Z.W."/>
            <person name="Zhu S.L."/>
            <person name="Zhao X."/>
            <person name="Deng C."/>
            <person name="Niu S.C."/>
            <person name="Huang J."/>
            <person name="Wang M."/>
            <person name="Liu G.H."/>
            <person name="Yang H.J."/>
            <person name="Xiao X.J."/>
            <person name="Hsiao Y.Y."/>
            <person name="Wu W.L."/>
            <person name="Chen Y.Y."/>
            <person name="Mitsuda N."/>
            <person name="Ohme-Takagi M."/>
            <person name="Luo Y.B."/>
            <person name="Van de Peer Y."/>
            <person name="Liu Z.J."/>
        </authorList>
    </citation>
    <scope>NUCLEOTIDE SEQUENCE [LARGE SCALE GENOMIC DNA]</scope>
    <source>
        <tissue evidence="2">The whole plant</tissue>
    </source>
</reference>
<keyword evidence="3" id="KW-1185">Reference proteome</keyword>
<dbReference type="AlphaFoldDB" id="A0A2I0W164"/>
<organism evidence="2 3">
    <name type="scientific">Dendrobium catenatum</name>
    <dbReference type="NCBI Taxonomy" id="906689"/>
    <lineage>
        <taxon>Eukaryota</taxon>
        <taxon>Viridiplantae</taxon>
        <taxon>Streptophyta</taxon>
        <taxon>Embryophyta</taxon>
        <taxon>Tracheophyta</taxon>
        <taxon>Spermatophyta</taxon>
        <taxon>Magnoliopsida</taxon>
        <taxon>Liliopsida</taxon>
        <taxon>Asparagales</taxon>
        <taxon>Orchidaceae</taxon>
        <taxon>Epidendroideae</taxon>
        <taxon>Malaxideae</taxon>
        <taxon>Dendrobiinae</taxon>
        <taxon>Dendrobium</taxon>
    </lineage>
</organism>
<protein>
    <submittedName>
        <fullName evidence="2">Alkylated DNA repair protein</fullName>
    </submittedName>
</protein>
<name>A0A2I0W164_9ASPA</name>
<dbReference type="PANTHER" id="PTHR33257">
    <property type="entry name" value="OS05G0165500 PROTEIN"/>
    <property type="match status" value="1"/>
</dbReference>
<evidence type="ECO:0000313" key="3">
    <source>
        <dbReference type="Proteomes" id="UP000233837"/>
    </source>
</evidence>
<evidence type="ECO:0000313" key="2">
    <source>
        <dbReference type="EMBL" id="PKU69399.1"/>
    </source>
</evidence>
<feature type="region of interest" description="Disordered" evidence="1">
    <location>
        <begin position="95"/>
        <end position="154"/>
    </location>
</feature>
<reference evidence="2 3" key="2">
    <citation type="journal article" date="2017" name="Nature">
        <title>The Apostasia genome and the evolution of orchids.</title>
        <authorList>
            <person name="Zhang G.Q."/>
            <person name="Liu K.W."/>
            <person name="Li Z."/>
            <person name="Lohaus R."/>
            <person name="Hsiao Y.Y."/>
            <person name="Niu S.C."/>
            <person name="Wang J.Y."/>
            <person name="Lin Y.C."/>
            <person name="Xu Q."/>
            <person name="Chen L.J."/>
            <person name="Yoshida K."/>
            <person name="Fujiwara S."/>
            <person name="Wang Z.W."/>
            <person name="Zhang Y.Q."/>
            <person name="Mitsuda N."/>
            <person name="Wang M."/>
            <person name="Liu G.H."/>
            <person name="Pecoraro L."/>
            <person name="Huang H.X."/>
            <person name="Xiao X.J."/>
            <person name="Lin M."/>
            <person name="Wu X.Y."/>
            <person name="Wu W.L."/>
            <person name="Chen Y.Y."/>
            <person name="Chang S.B."/>
            <person name="Sakamoto S."/>
            <person name="Ohme-Takagi M."/>
            <person name="Yagi M."/>
            <person name="Zeng S.J."/>
            <person name="Shen C.Y."/>
            <person name="Yeh C.M."/>
            <person name="Luo Y.B."/>
            <person name="Tsai W.C."/>
            <person name="Van de Peer Y."/>
            <person name="Liu Z.J."/>
        </authorList>
    </citation>
    <scope>NUCLEOTIDE SEQUENCE [LARGE SCALE GENOMIC DNA]</scope>
    <source>
        <tissue evidence="2">The whole plant</tissue>
    </source>
</reference>
<dbReference type="OrthoDB" id="691043at2759"/>